<gene>
    <name evidence="5" type="ORF">BBI01_08590</name>
</gene>
<dbReference type="Proteomes" id="UP000092651">
    <property type="component" value="Unassembled WGS sequence"/>
</dbReference>
<reference evidence="5 6" key="1">
    <citation type="submission" date="2016-07" db="EMBL/GenBank/DDBJ databases">
        <authorList>
            <person name="Jeong J.-J."/>
            <person name="Kim D.W."/>
            <person name="Sang M.K."/>
            <person name="Choi I.-G."/>
            <person name="Kim K.D."/>
        </authorList>
    </citation>
    <scope>NUCLEOTIDE SEQUENCE [LARGE SCALE GENOMIC DNA]</scope>
    <source>
        <strain evidence="5 6">UTM-3</strain>
    </source>
</reference>
<dbReference type="Gene3D" id="2.60.120.10">
    <property type="entry name" value="Jelly Rolls"/>
    <property type="match status" value="2"/>
</dbReference>
<dbReference type="InterPro" id="IPR008778">
    <property type="entry name" value="Pirin_C_dom"/>
</dbReference>
<dbReference type="OrthoDB" id="321327at2"/>
<dbReference type="SUPFAM" id="SSF51182">
    <property type="entry name" value="RmlC-like cupins"/>
    <property type="match status" value="1"/>
</dbReference>
<dbReference type="PANTHER" id="PTHR13903:SF8">
    <property type="entry name" value="PIRIN"/>
    <property type="match status" value="1"/>
</dbReference>
<evidence type="ECO:0000313" key="6">
    <source>
        <dbReference type="Proteomes" id="UP000092651"/>
    </source>
</evidence>
<evidence type="ECO:0000256" key="2">
    <source>
        <dbReference type="RuleBase" id="RU003457"/>
    </source>
</evidence>
<dbReference type="Pfam" id="PF05726">
    <property type="entry name" value="Pirin_C"/>
    <property type="match status" value="1"/>
</dbReference>
<proteinExistence type="inferred from homology"/>
<keyword evidence="6" id="KW-1185">Reference proteome</keyword>
<evidence type="ECO:0000313" key="5">
    <source>
        <dbReference type="EMBL" id="OCA72193.1"/>
    </source>
</evidence>
<name>A0A1B8ZKR3_9FLAO</name>
<organism evidence="5 6">
    <name type="scientific">Chryseobacterium artocarpi</name>
    <dbReference type="NCBI Taxonomy" id="1414727"/>
    <lineage>
        <taxon>Bacteria</taxon>
        <taxon>Pseudomonadati</taxon>
        <taxon>Bacteroidota</taxon>
        <taxon>Flavobacteriia</taxon>
        <taxon>Flavobacteriales</taxon>
        <taxon>Weeksellaceae</taxon>
        <taxon>Chryseobacterium group</taxon>
        <taxon>Chryseobacterium</taxon>
    </lineage>
</organism>
<dbReference type="InterPro" id="IPR014710">
    <property type="entry name" value="RmlC-like_jellyroll"/>
</dbReference>
<dbReference type="Pfam" id="PF02678">
    <property type="entry name" value="Pirin"/>
    <property type="match status" value="1"/>
</dbReference>
<dbReference type="InterPro" id="IPR003829">
    <property type="entry name" value="Pirin_N_dom"/>
</dbReference>
<dbReference type="AlphaFoldDB" id="A0A1B8ZKR3"/>
<feature type="domain" description="Pirin N-terminal" evidence="3">
    <location>
        <begin position="61"/>
        <end position="137"/>
    </location>
</feature>
<dbReference type="RefSeq" id="WP_065394420.1">
    <property type="nucleotide sequence ID" value="NZ_JBOFOB010000575.1"/>
</dbReference>
<dbReference type="InterPro" id="IPR012093">
    <property type="entry name" value="Pirin"/>
</dbReference>
<comment type="similarity">
    <text evidence="1 2">Belongs to the pirin family.</text>
</comment>
<dbReference type="PANTHER" id="PTHR13903">
    <property type="entry name" value="PIRIN-RELATED"/>
    <property type="match status" value="1"/>
</dbReference>
<feature type="domain" description="Pirin C-terminal" evidence="4">
    <location>
        <begin position="206"/>
        <end position="307"/>
    </location>
</feature>
<evidence type="ECO:0000259" key="4">
    <source>
        <dbReference type="Pfam" id="PF05726"/>
    </source>
</evidence>
<accession>A0A1B8ZKR3</accession>
<dbReference type="EMBL" id="MAYH01000023">
    <property type="protein sequence ID" value="OCA72193.1"/>
    <property type="molecule type" value="Genomic_DNA"/>
</dbReference>
<dbReference type="InterPro" id="IPR011051">
    <property type="entry name" value="RmlC_Cupin_sf"/>
</dbReference>
<evidence type="ECO:0000256" key="1">
    <source>
        <dbReference type="ARBA" id="ARBA00008416"/>
    </source>
</evidence>
<sequence>MKVKNLSRIVGGMPISDPFIIGVYHKDNYPQANGNMGPDASLEGRSIGNDFNRDADWRMYHGEEIPGFPHHPHRGFEIVTIVSKGYVDHFDSKGSKGRYGQGDVQMMSAGSGVLHGEMFPLVNDDAPNPLELFQIWMNLPSKSKMTEPDYKMLWKEKIPESNIKNENGGNVKIKVILGEYNGVKSIDPLENSWAKDPNHHVGIALLEMDPETEFVLPAVNSTMNRYLFFYDGNSILNLDEYTMEKGLFAELDGGEEIRIKNGSGAAQIIILEGEPIGEPVAARGPFVMNTERELEDSYAEYRRTQFGGWPWGNSEMDLVNPKETGRFASYRFGEELDSPEKQN</sequence>
<comment type="caution">
    <text evidence="5">The sequence shown here is derived from an EMBL/GenBank/DDBJ whole genome shotgun (WGS) entry which is preliminary data.</text>
</comment>
<dbReference type="CDD" id="cd02247">
    <property type="entry name" value="cupin_pirin_C"/>
    <property type="match status" value="1"/>
</dbReference>
<protein>
    <submittedName>
        <fullName evidence="5">Pirin</fullName>
    </submittedName>
</protein>
<evidence type="ECO:0000259" key="3">
    <source>
        <dbReference type="Pfam" id="PF02678"/>
    </source>
</evidence>